<dbReference type="PANTHER" id="PTHR12117:SF0">
    <property type="entry name" value="PROLYL 3-HYDROXYLASE OGFOD1"/>
    <property type="match status" value="1"/>
</dbReference>
<name>A0AAJ7EFN3_PAPXU</name>
<dbReference type="Pfam" id="PF13661">
    <property type="entry name" value="2OG-FeII_Oxy_4"/>
    <property type="match status" value="1"/>
</dbReference>
<dbReference type="GO" id="GO:0031543">
    <property type="term" value="F:peptidyl-proline dioxygenase activity"/>
    <property type="evidence" value="ECO:0007669"/>
    <property type="project" value="TreeGrafter"/>
</dbReference>
<dbReference type="AlphaFoldDB" id="A0AAJ7EFN3"/>
<protein>
    <submittedName>
        <fullName evidence="3">Prolyl 3-hydroxylase OGFOD1-like</fullName>
    </submittedName>
</protein>
<dbReference type="GO" id="GO:0005737">
    <property type="term" value="C:cytoplasm"/>
    <property type="evidence" value="ECO:0007669"/>
    <property type="project" value="TreeGrafter"/>
</dbReference>
<dbReference type="GeneID" id="106123774"/>
<reference evidence="3" key="1">
    <citation type="submission" date="2025-08" db="UniProtKB">
        <authorList>
            <consortium name="RefSeq"/>
        </authorList>
    </citation>
    <scope>IDENTIFICATION</scope>
</reference>
<gene>
    <name evidence="3" type="primary">LOC106123774</name>
</gene>
<feature type="non-terminal residue" evidence="3">
    <location>
        <position position="153"/>
    </location>
</feature>
<evidence type="ECO:0000256" key="1">
    <source>
        <dbReference type="SAM" id="MobiDB-lite"/>
    </source>
</evidence>
<accession>A0AAJ7EFN3</accession>
<dbReference type="RefSeq" id="XP_013175635.1">
    <property type="nucleotide sequence ID" value="XM_013320181.1"/>
</dbReference>
<evidence type="ECO:0000313" key="3">
    <source>
        <dbReference type="RefSeq" id="XP_013175635.1"/>
    </source>
</evidence>
<sequence>MRGWSERMGGALELLSRDAEGRAGRVVRRVFPRNNMLAFFKVGHDSFHQVAEVLSLELPRLSINGWFHGPAPSPTRASPSPSPSPALPAPVPGAPVPPHSELLPLSEWVQPAYLKPRVRAQVQAQMESASEVSLHDLLLPDKYRDLLDALDHP</sequence>
<dbReference type="Gene3D" id="2.60.120.620">
    <property type="entry name" value="q2cbj1_9rhob like domain"/>
    <property type="match status" value="2"/>
</dbReference>
<feature type="region of interest" description="Disordered" evidence="1">
    <location>
        <begin position="69"/>
        <end position="100"/>
    </location>
</feature>
<organism evidence="3">
    <name type="scientific">Papilio xuthus</name>
    <name type="common">Asian swallowtail butterfly</name>
    <dbReference type="NCBI Taxonomy" id="66420"/>
    <lineage>
        <taxon>Eukaryota</taxon>
        <taxon>Metazoa</taxon>
        <taxon>Ecdysozoa</taxon>
        <taxon>Arthropoda</taxon>
        <taxon>Hexapoda</taxon>
        <taxon>Insecta</taxon>
        <taxon>Pterygota</taxon>
        <taxon>Neoptera</taxon>
        <taxon>Endopterygota</taxon>
        <taxon>Lepidoptera</taxon>
        <taxon>Glossata</taxon>
        <taxon>Ditrysia</taxon>
        <taxon>Papilionoidea</taxon>
        <taxon>Papilionidae</taxon>
        <taxon>Papilioninae</taxon>
        <taxon>Papilio</taxon>
    </lineage>
</organism>
<feature type="compositionally biased region" description="Pro residues" evidence="1">
    <location>
        <begin position="80"/>
        <end position="98"/>
    </location>
</feature>
<dbReference type="KEGG" id="pxu:106123774"/>
<evidence type="ECO:0000259" key="2">
    <source>
        <dbReference type="Pfam" id="PF13661"/>
    </source>
</evidence>
<dbReference type="InterPro" id="IPR051842">
    <property type="entry name" value="uS12_prolyl_hydroxylase"/>
</dbReference>
<feature type="domain" description="Prolyl 3,4-dihydroxylase TPA1/OFD1 N-terminal" evidence="2">
    <location>
        <begin position="2"/>
        <end position="68"/>
    </location>
</feature>
<dbReference type="Proteomes" id="UP000694872">
    <property type="component" value="Unplaced"/>
</dbReference>
<dbReference type="InterPro" id="IPR039558">
    <property type="entry name" value="TPA1/OFD1_N"/>
</dbReference>
<dbReference type="PANTHER" id="PTHR12117">
    <property type="entry name" value="HISTONE ACETYLTRANSFERASE COMPLEX"/>
    <property type="match status" value="1"/>
</dbReference>
<dbReference type="GO" id="GO:0006449">
    <property type="term" value="P:regulation of translational termination"/>
    <property type="evidence" value="ECO:0007669"/>
    <property type="project" value="TreeGrafter"/>
</dbReference>
<proteinExistence type="predicted"/>